<evidence type="ECO:0000313" key="1">
    <source>
        <dbReference type="EMBL" id="KAI8427169.1"/>
    </source>
</evidence>
<comment type="caution">
    <text evidence="1">The sequence shown here is derived from an EMBL/GenBank/DDBJ whole genome shotgun (WGS) entry which is preliminary data.</text>
</comment>
<gene>
    <name evidence="1" type="ORF">MSG28_014781</name>
</gene>
<protein>
    <submittedName>
        <fullName evidence="1">Uncharacterized protein</fullName>
    </submittedName>
</protein>
<evidence type="ECO:0000313" key="2">
    <source>
        <dbReference type="Proteomes" id="UP001064048"/>
    </source>
</evidence>
<organism evidence="1 2">
    <name type="scientific">Choristoneura fumiferana</name>
    <name type="common">Spruce budworm moth</name>
    <name type="synonym">Archips fumiferana</name>
    <dbReference type="NCBI Taxonomy" id="7141"/>
    <lineage>
        <taxon>Eukaryota</taxon>
        <taxon>Metazoa</taxon>
        <taxon>Ecdysozoa</taxon>
        <taxon>Arthropoda</taxon>
        <taxon>Hexapoda</taxon>
        <taxon>Insecta</taxon>
        <taxon>Pterygota</taxon>
        <taxon>Neoptera</taxon>
        <taxon>Endopterygota</taxon>
        <taxon>Lepidoptera</taxon>
        <taxon>Glossata</taxon>
        <taxon>Ditrysia</taxon>
        <taxon>Tortricoidea</taxon>
        <taxon>Tortricidae</taxon>
        <taxon>Tortricinae</taxon>
        <taxon>Choristoneura</taxon>
    </lineage>
</organism>
<name>A0ACC0JSW0_CHOFU</name>
<keyword evidence="2" id="KW-1185">Reference proteome</keyword>
<reference evidence="1 2" key="1">
    <citation type="journal article" date="2022" name="Genome Biol. Evol.">
        <title>The Spruce Budworm Genome: Reconstructing the Evolutionary History of Antifreeze Proteins.</title>
        <authorList>
            <person name="Beliveau C."/>
            <person name="Gagne P."/>
            <person name="Picq S."/>
            <person name="Vernygora O."/>
            <person name="Keeling C.I."/>
            <person name="Pinkney K."/>
            <person name="Doucet D."/>
            <person name="Wen F."/>
            <person name="Johnston J.S."/>
            <person name="Maaroufi H."/>
            <person name="Boyle B."/>
            <person name="Laroche J."/>
            <person name="Dewar K."/>
            <person name="Juretic N."/>
            <person name="Blackburn G."/>
            <person name="Nisole A."/>
            <person name="Brunet B."/>
            <person name="Brandao M."/>
            <person name="Lumley L."/>
            <person name="Duan J."/>
            <person name="Quan G."/>
            <person name="Lucarotti C.J."/>
            <person name="Roe A.D."/>
            <person name="Sperling F.A.H."/>
            <person name="Levesque R.C."/>
            <person name="Cusson M."/>
        </authorList>
    </citation>
    <scope>NUCLEOTIDE SEQUENCE [LARGE SCALE GENOMIC DNA]</scope>
    <source>
        <strain evidence="1">Glfc:IPQL:Cfum</strain>
    </source>
</reference>
<proteinExistence type="predicted"/>
<accession>A0ACC0JSW0</accession>
<sequence length="273" mass="30822">MESSACRRRASDADQSAAARAYSATAECEPVMVKEEPDCGVCGVSEAAMAEGLYADHEVKGELVIGPELLQQQDIIYSKHKGRKNNIILHGVEERETNNSELTNMVLGLLNRTNNKAQNETHEWDKWEISKLYRVGKKTVNKIRPIKITLTLTWRRNEILKNKKNFPKGTYITEDLPKEEVEIRKSLIPALKDARASGKYAIIRNGRLIIKDKLEKEKRKRIPSSPPSTPPSNFSTAHKMDSAAKPAKLPRSNPFESMRNRAHSQTEDMSSKN</sequence>
<dbReference type="Proteomes" id="UP001064048">
    <property type="component" value="Chromosome 26"/>
</dbReference>
<dbReference type="EMBL" id="CM046126">
    <property type="protein sequence ID" value="KAI8427169.1"/>
    <property type="molecule type" value="Genomic_DNA"/>
</dbReference>